<dbReference type="SUPFAM" id="SSF55073">
    <property type="entry name" value="Nucleotide cyclase"/>
    <property type="match status" value="1"/>
</dbReference>
<dbReference type="Gene3D" id="3.30.70.270">
    <property type="match status" value="1"/>
</dbReference>
<dbReference type="Proteomes" id="UP000181936">
    <property type="component" value="Chromosome"/>
</dbReference>
<dbReference type="PROSITE" id="PS50887">
    <property type="entry name" value="GGDEF"/>
    <property type="match status" value="1"/>
</dbReference>
<dbReference type="Gene3D" id="3.10.580.10">
    <property type="entry name" value="CBS-domain"/>
    <property type="match status" value="1"/>
</dbReference>
<gene>
    <name evidence="2" type="ORF">A9C19_12450</name>
</gene>
<feature type="domain" description="GGDEF" evidence="1">
    <location>
        <begin position="164"/>
        <end position="318"/>
    </location>
</feature>
<dbReference type="OrthoDB" id="9813903at2"/>
<dbReference type="NCBIfam" id="TIGR00254">
    <property type="entry name" value="GGDEF"/>
    <property type="match status" value="1"/>
</dbReference>
<dbReference type="Pfam" id="PF00990">
    <property type="entry name" value="GGDEF"/>
    <property type="match status" value="1"/>
</dbReference>
<organism evidence="2 3">
    <name type="scientific">Bacillus weihaiensis</name>
    <dbReference type="NCBI Taxonomy" id="1547283"/>
    <lineage>
        <taxon>Bacteria</taxon>
        <taxon>Bacillati</taxon>
        <taxon>Bacillota</taxon>
        <taxon>Bacilli</taxon>
        <taxon>Bacillales</taxon>
        <taxon>Bacillaceae</taxon>
        <taxon>Bacillus</taxon>
    </lineage>
</organism>
<dbReference type="GO" id="GO:1902201">
    <property type="term" value="P:negative regulation of bacterial-type flagellum-dependent cell motility"/>
    <property type="evidence" value="ECO:0007669"/>
    <property type="project" value="TreeGrafter"/>
</dbReference>
<accession>A0A1L3MT40</accession>
<protein>
    <recommendedName>
        <fullName evidence="1">GGDEF domain-containing protein</fullName>
    </recommendedName>
</protein>
<dbReference type="InterPro" id="IPR029787">
    <property type="entry name" value="Nucleotide_cyclase"/>
</dbReference>
<name>A0A1L3MT40_9BACI</name>
<dbReference type="InterPro" id="IPR043128">
    <property type="entry name" value="Rev_trsase/Diguanyl_cyclase"/>
</dbReference>
<dbReference type="InterPro" id="IPR050469">
    <property type="entry name" value="Diguanylate_Cyclase"/>
</dbReference>
<dbReference type="InterPro" id="IPR046342">
    <property type="entry name" value="CBS_dom_sf"/>
</dbReference>
<dbReference type="GO" id="GO:0043709">
    <property type="term" value="P:cell adhesion involved in single-species biofilm formation"/>
    <property type="evidence" value="ECO:0007669"/>
    <property type="project" value="TreeGrafter"/>
</dbReference>
<dbReference type="InterPro" id="IPR000160">
    <property type="entry name" value="GGDEF_dom"/>
</dbReference>
<evidence type="ECO:0000313" key="2">
    <source>
        <dbReference type="EMBL" id="APH05499.1"/>
    </source>
</evidence>
<evidence type="ECO:0000313" key="3">
    <source>
        <dbReference type="Proteomes" id="UP000181936"/>
    </source>
</evidence>
<reference evidence="2 3" key="1">
    <citation type="journal article" date="2016" name="Sci. Rep.">
        <title>Complete genome sequence and transcriptomic analysis of a novel marine strain Bacillus weihaiensis reveals the mechanism of brown algae degradation.</title>
        <authorList>
            <person name="Zhu Y."/>
            <person name="Chen P."/>
            <person name="Bao Y."/>
            <person name="Men Y."/>
            <person name="Zeng Y."/>
            <person name="Yang J."/>
            <person name="Sun J."/>
            <person name="Sun Y."/>
        </authorList>
    </citation>
    <scope>NUCLEOTIDE SEQUENCE [LARGE SCALE GENOMIC DNA]</scope>
    <source>
        <strain evidence="2 3">Alg07</strain>
    </source>
</reference>
<dbReference type="SMART" id="SM00267">
    <property type="entry name" value="GGDEF"/>
    <property type="match status" value="1"/>
</dbReference>
<dbReference type="GO" id="GO:0052621">
    <property type="term" value="F:diguanylate cyclase activity"/>
    <property type="evidence" value="ECO:0007669"/>
    <property type="project" value="TreeGrafter"/>
</dbReference>
<keyword evidence="3" id="KW-1185">Reference proteome</keyword>
<proteinExistence type="predicted"/>
<dbReference type="SUPFAM" id="SSF54631">
    <property type="entry name" value="CBS-domain pair"/>
    <property type="match status" value="1"/>
</dbReference>
<dbReference type="PANTHER" id="PTHR45138">
    <property type="entry name" value="REGULATORY COMPONENTS OF SENSORY TRANSDUCTION SYSTEM"/>
    <property type="match status" value="1"/>
</dbReference>
<evidence type="ECO:0000259" key="1">
    <source>
        <dbReference type="PROSITE" id="PS50887"/>
    </source>
</evidence>
<dbReference type="CDD" id="cd01949">
    <property type="entry name" value="GGDEF"/>
    <property type="match status" value="1"/>
</dbReference>
<dbReference type="STRING" id="1547283.A9C19_12450"/>
<dbReference type="EMBL" id="CP016020">
    <property type="protein sequence ID" value="APH05499.1"/>
    <property type="molecule type" value="Genomic_DNA"/>
</dbReference>
<dbReference type="RefSeq" id="WP_072580289.1">
    <property type="nucleotide sequence ID" value="NZ_CP016020.1"/>
</dbReference>
<dbReference type="PANTHER" id="PTHR45138:SF25">
    <property type="entry name" value="GGDEF DOMAIN PROTEIN"/>
    <property type="match status" value="1"/>
</dbReference>
<dbReference type="KEGG" id="bwh:A9C19_12450"/>
<dbReference type="GO" id="GO:0005886">
    <property type="term" value="C:plasma membrane"/>
    <property type="evidence" value="ECO:0007669"/>
    <property type="project" value="TreeGrafter"/>
</dbReference>
<sequence>MLRIGDISEKGPVVSLTTKSSEVNTLFENYPHLEGIVVAVENKPVGLVMKAQFYRKISSKYGFDLFMGRPIELVMDTTPLIVDYYDEITKVSSHAMNRSQEKLYDYVVVTRQHELCGIVSIKNLLIKLAEIQVNKAMYTNPLSGLPGNVLIEKKMLDYLSNSNQPFSLLYIDLDHFKEYNDIYGFNKGDLLLKEISSILSKVILNMELSNTFVGHIGGDDFVVILPHHGFHQICQLIITEFNIRLKHYYHETDWKNKFIYAKDRNGQHNKIPLVSLSIAVVTNQHTQYLTIDEISKIAANVKKECKKHVGSCYICHDAIKPNCCEKETIITH</sequence>
<dbReference type="AlphaFoldDB" id="A0A1L3MT40"/>